<feature type="domain" description="Asl1-like glycosyl hydrolase catalytic" evidence="2">
    <location>
        <begin position="27"/>
        <end position="262"/>
    </location>
</feature>
<dbReference type="Gene3D" id="3.20.20.80">
    <property type="entry name" value="Glycosidases"/>
    <property type="match status" value="1"/>
</dbReference>
<organism evidence="3 4">
    <name type="scientific">Lojkania enalia</name>
    <dbReference type="NCBI Taxonomy" id="147567"/>
    <lineage>
        <taxon>Eukaryota</taxon>
        <taxon>Fungi</taxon>
        <taxon>Dikarya</taxon>
        <taxon>Ascomycota</taxon>
        <taxon>Pezizomycotina</taxon>
        <taxon>Dothideomycetes</taxon>
        <taxon>Pleosporomycetidae</taxon>
        <taxon>Pleosporales</taxon>
        <taxon>Pleosporales incertae sedis</taxon>
        <taxon>Lojkania</taxon>
    </lineage>
</organism>
<dbReference type="SUPFAM" id="SSF51445">
    <property type="entry name" value="(Trans)glycosidases"/>
    <property type="match status" value="1"/>
</dbReference>
<evidence type="ECO:0000259" key="2">
    <source>
        <dbReference type="Pfam" id="PF11790"/>
    </source>
</evidence>
<dbReference type="AlphaFoldDB" id="A0A9P4KJJ7"/>
<keyword evidence="4" id="KW-1185">Reference proteome</keyword>
<dbReference type="PANTHER" id="PTHR34154:SF3">
    <property type="entry name" value="ALKALI-SENSITIVE LINKAGE PROTEIN 1"/>
    <property type="match status" value="1"/>
</dbReference>
<sequence>MCSGSIRQELPSASSKRGLVHVPSNEHPEDDTIWATTPGSDISWYYNYKHWPSEAYKNSKMQFVPMLWGASEDDEGTPFLDAVKSQIATGNNVSYVLGFNEPDGPNSYGGSDILPDLAASAWKKQIEPLKEYGIKLGAPAVTGSPNGFVWLQSWFTACNGGCTPDFIPVHWYGDFEGMASHIGQTMSTYPNMTVWVTEWGYPNQSLEETQRFFNTSTQWFDRTQNVTHYSYFGAFRSDVSNIGPNSAMLTAEGKLTDIGSWYLGGAATNNLPTGTSSRIAGFAGWSLIVLATVMQALA</sequence>
<dbReference type="EMBL" id="ML986586">
    <property type="protein sequence ID" value="KAF2268414.1"/>
    <property type="molecule type" value="Genomic_DNA"/>
</dbReference>
<reference evidence="4" key="1">
    <citation type="journal article" date="2020" name="Stud. Mycol.">
        <title>101 Dothideomycetes genomes: A test case for predicting lifestyles and emergence of pathogens.</title>
        <authorList>
            <person name="Haridas S."/>
            <person name="Albert R."/>
            <person name="Binder M."/>
            <person name="Bloem J."/>
            <person name="LaButti K."/>
            <person name="Salamov A."/>
            <person name="Andreopoulos B."/>
            <person name="Baker S."/>
            <person name="Barry K."/>
            <person name="Bills G."/>
            <person name="Bluhm B."/>
            <person name="Cannon C."/>
            <person name="Castanera R."/>
            <person name="Culley D."/>
            <person name="Daum C."/>
            <person name="Ezra D."/>
            <person name="Gonzalez J."/>
            <person name="Henrissat B."/>
            <person name="Kuo A."/>
            <person name="Liang C."/>
            <person name="Lipzen A."/>
            <person name="Lutzoni F."/>
            <person name="Magnuson J."/>
            <person name="Mondo S."/>
            <person name="Nolan M."/>
            <person name="Ohm R."/>
            <person name="Pangilinan J."/>
            <person name="Park H.-J."/>
            <person name="Ramirez L."/>
            <person name="Alfaro M."/>
            <person name="Sun H."/>
            <person name="Tritt A."/>
            <person name="Yoshinaga Y."/>
            <person name="Zwiers L.-H."/>
            <person name="Turgeon B."/>
            <person name="Goodwin S."/>
            <person name="Spatafora J."/>
            <person name="Crous P."/>
            <person name="Grigoriev I."/>
        </authorList>
    </citation>
    <scope>NUCLEOTIDE SEQUENCE [LARGE SCALE GENOMIC DNA]</scope>
    <source>
        <strain evidence="4">CBS 304.66</strain>
    </source>
</reference>
<dbReference type="InterPro" id="IPR024655">
    <property type="entry name" value="Asl1_glyco_hydro_catalytic"/>
</dbReference>
<dbReference type="PANTHER" id="PTHR34154">
    <property type="entry name" value="ALKALI-SENSITIVE LINKAGE PROTEIN 1"/>
    <property type="match status" value="1"/>
</dbReference>
<evidence type="ECO:0000313" key="3">
    <source>
        <dbReference type="EMBL" id="KAF2268414.1"/>
    </source>
</evidence>
<dbReference type="OrthoDB" id="43654at2759"/>
<dbReference type="InterPro" id="IPR017853">
    <property type="entry name" value="GH"/>
</dbReference>
<evidence type="ECO:0000313" key="4">
    <source>
        <dbReference type="Proteomes" id="UP000800093"/>
    </source>
</evidence>
<evidence type="ECO:0000256" key="1">
    <source>
        <dbReference type="SAM" id="MobiDB-lite"/>
    </source>
</evidence>
<feature type="region of interest" description="Disordered" evidence="1">
    <location>
        <begin position="1"/>
        <end position="32"/>
    </location>
</feature>
<name>A0A9P4KJJ7_9PLEO</name>
<dbReference type="GO" id="GO:0071966">
    <property type="term" value="P:fungal-type cell wall polysaccharide metabolic process"/>
    <property type="evidence" value="ECO:0007669"/>
    <property type="project" value="TreeGrafter"/>
</dbReference>
<protein>
    <recommendedName>
        <fullName evidence="2">Asl1-like glycosyl hydrolase catalytic domain-containing protein</fullName>
    </recommendedName>
</protein>
<dbReference type="GO" id="GO:0009277">
    <property type="term" value="C:fungal-type cell wall"/>
    <property type="evidence" value="ECO:0007669"/>
    <property type="project" value="TreeGrafter"/>
</dbReference>
<accession>A0A9P4KJJ7</accession>
<dbReference type="Pfam" id="PF11790">
    <property type="entry name" value="Glyco_hydro_cc"/>
    <property type="match status" value="1"/>
</dbReference>
<dbReference type="InterPro" id="IPR053183">
    <property type="entry name" value="ASL1"/>
</dbReference>
<dbReference type="FunFam" id="3.20.20.80:FF:000207">
    <property type="entry name" value="Glycoside hydrolase family 128 protein"/>
    <property type="match status" value="1"/>
</dbReference>
<dbReference type="Proteomes" id="UP000800093">
    <property type="component" value="Unassembled WGS sequence"/>
</dbReference>
<gene>
    <name evidence="3" type="ORF">CC78DRAFT_558275</name>
</gene>
<proteinExistence type="predicted"/>
<comment type="caution">
    <text evidence="3">The sequence shown here is derived from an EMBL/GenBank/DDBJ whole genome shotgun (WGS) entry which is preliminary data.</text>
</comment>